<dbReference type="Pfam" id="PF00008">
    <property type="entry name" value="EGF"/>
    <property type="match status" value="2"/>
</dbReference>
<feature type="domain" description="EGF-like" evidence="2">
    <location>
        <begin position="268"/>
        <end position="308"/>
    </location>
</feature>
<proteinExistence type="predicted"/>
<gene>
    <name evidence="3" type="ORF">JBS370_LOCUS19848</name>
</gene>
<dbReference type="Gene3D" id="2.10.25.10">
    <property type="entry name" value="Laminin"/>
    <property type="match status" value="7"/>
</dbReference>
<feature type="disulfide bond" evidence="1">
    <location>
        <begin position="97"/>
        <end position="106"/>
    </location>
</feature>
<feature type="domain" description="EGF-like" evidence="2">
    <location>
        <begin position="395"/>
        <end position="425"/>
    </location>
</feature>
<evidence type="ECO:0000259" key="2">
    <source>
        <dbReference type="PROSITE" id="PS50026"/>
    </source>
</evidence>
<dbReference type="PANTHER" id="PTHR24033">
    <property type="entry name" value="EGF-LIKE DOMAIN-CONTAINING PROTEIN"/>
    <property type="match status" value="1"/>
</dbReference>
<dbReference type="EMBL" id="CAJOBD010002426">
    <property type="protein sequence ID" value="CAF3881171.1"/>
    <property type="molecule type" value="Genomic_DNA"/>
</dbReference>
<dbReference type="PROSITE" id="PS01186">
    <property type="entry name" value="EGF_2"/>
    <property type="match status" value="2"/>
</dbReference>
<reference evidence="3" key="1">
    <citation type="submission" date="2021-02" db="EMBL/GenBank/DDBJ databases">
        <authorList>
            <person name="Nowell W R."/>
        </authorList>
    </citation>
    <scope>NUCLEOTIDE SEQUENCE</scope>
</reference>
<accession>A0A819GFP0</accession>
<feature type="domain" description="EGF-like" evidence="2">
    <location>
        <begin position="348"/>
        <end position="390"/>
    </location>
</feature>
<sequence>LNGGTFRQIPATTGECFCSTGFSCTTCDSCANFPCKNGAGCQTLLTDTNTNWAAYRCVCPPGFYGQNCDIAVSSCANMLCPSYKICNEQPTGPVCTCPGNKVGTFCQYENPCSLSSTPFCLNSGTCVSSNTDPPIALCLCPESFTGPYCNIMIQNDPCASNPCQTHGYCALSILKTSYSCICQSNYIGDNCERINPCVSSPCLNQAICQGYWNTTNTWCICLCVGTFTGTKCETSLLNPCGGLCMNGSSCVNGECVCPPQYTGTFCGFDNPCYNPMCQNGGFCSANFNSTGVSFTCTCRSSFTGQYCETSIYTQSANASCVPICYNNGSCINGLCMCTSQYVGPSCQYENPCINRNPCLNGSTCFGQYNTDGTVYAQCFCLQGYTGIYCEATLCSSTSCNGGTCIATQNSFVCVCPTGKTGDHCQYADACANNPCLPSEQCEQTGNQYKCISCYDKSNFCSMYQNLNQYCDNQYTLLINNIWLPVPEVCQRSCNQCIPVQKLNDRHLKLIEEQDYISENMTITLSSTTTTATISKLNIKFSQEDKCFDQRDDCSMQKACGFCVIFNEKYPNDCVKTCHPDCTFRS</sequence>
<feature type="non-terminal residue" evidence="3">
    <location>
        <position position="585"/>
    </location>
</feature>
<feature type="disulfide bond" evidence="1">
    <location>
        <begin position="59"/>
        <end position="68"/>
    </location>
</feature>
<feature type="disulfide bond" evidence="1">
    <location>
        <begin position="163"/>
        <end position="180"/>
    </location>
</feature>
<comment type="caution">
    <text evidence="3">The sequence shown here is derived from an EMBL/GenBank/DDBJ whole genome shotgun (WGS) entry which is preliminary data.</text>
</comment>
<dbReference type="Proteomes" id="UP000663836">
    <property type="component" value="Unassembled WGS sequence"/>
</dbReference>
<dbReference type="SUPFAM" id="SSF57196">
    <property type="entry name" value="EGF/Laminin"/>
    <property type="match status" value="7"/>
</dbReference>
<feature type="domain" description="EGF-like" evidence="2">
    <location>
        <begin position="193"/>
        <end position="233"/>
    </location>
</feature>
<evidence type="ECO:0000256" key="1">
    <source>
        <dbReference type="PROSITE-ProRule" id="PRU00076"/>
    </source>
</evidence>
<feature type="disulfide bond" evidence="1">
    <location>
        <begin position="140"/>
        <end position="149"/>
    </location>
</feature>
<feature type="domain" description="EGF-like" evidence="2">
    <location>
        <begin position="154"/>
        <end position="192"/>
    </location>
</feature>
<feature type="disulfide bond" evidence="1">
    <location>
        <begin position="240"/>
        <end position="250"/>
    </location>
</feature>
<feature type="domain" description="EGF-like" evidence="2">
    <location>
        <begin position="108"/>
        <end position="150"/>
    </location>
</feature>
<feature type="disulfide bond" evidence="1">
    <location>
        <begin position="380"/>
        <end position="389"/>
    </location>
</feature>
<name>A0A819GFP0_9BILA</name>
<keyword evidence="1" id="KW-0245">EGF-like domain</keyword>
<comment type="caution">
    <text evidence="1">Lacks conserved residue(s) required for the propagation of feature annotation.</text>
</comment>
<feature type="disulfide bond" evidence="1">
    <location>
        <begin position="182"/>
        <end position="191"/>
    </location>
</feature>
<dbReference type="InterPro" id="IPR000742">
    <property type="entry name" value="EGF"/>
</dbReference>
<feature type="domain" description="EGF-like" evidence="2">
    <location>
        <begin position="71"/>
        <end position="107"/>
    </location>
</feature>
<dbReference type="SMART" id="SM00181">
    <property type="entry name" value="EGF"/>
    <property type="match status" value="10"/>
</dbReference>
<keyword evidence="1" id="KW-1015">Disulfide bond</keyword>
<protein>
    <recommendedName>
        <fullName evidence="2">EGF-like domain-containing protein</fullName>
    </recommendedName>
</protein>
<dbReference type="AlphaFoldDB" id="A0A819GFP0"/>
<organism evidence="3 4">
    <name type="scientific">Rotaria sordida</name>
    <dbReference type="NCBI Taxonomy" id="392033"/>
    <lineage>
        <taxon>Eukaryota</taxon>
        <taxon>Metazoa</taxon>
        <taxon>Spiralia</taxon>
        <taxon>Gnathifera</taxon>
        <taxon>Rotifera</taxon>
        <taxon>Eurotatoria</taxon>
        <taxon>Bdelloidea</taxon>
        <taxon>Philodinida</taxon>
        <taxon>Philodinidae</taxon>
        <taxon>Rotaria</taxon>
    </lineage>
</organism>
<feature type="domain" description="EGF-like" evidence="2">
    <location>
        <begin position="236"/>
        <end position="267"/>
    </location>
</feature>
<feature type="disulfide bond" evidence="1">
    <location>
        <begin position="298"/>
        <end position="307"/>
    </location>
</feature>
<feature type="disulfide bond" evidence="1">
    <location>
        <begin position="415"/>
        <end position="424"/>
    </location>
</feature>
<feature type="disulfide bond" evidence="1">
    <location>
        <begin position="202"/>
        <end position="219"/>
    </location>
</feature>
<dbReference type="PROSITE" id="PS00022">
    <property type="entry name" value="EGF_1"/>
    <property type="match status" value="9"/>
</dbReference>
<dbReference type="InterPro" id="IPR051830">
    <property type="entry name" value="NOTCH_homolog"/>
</dbReference>
<dbReference type="PROSITE" id="PS50026">
    <property type="entry name" value="EGF_3"/>
    <property type="match status" value="9"/>
</dbReference>
<dbReference type="PANTHER" id="PTHR24033:SF151">
    <property type="entry name" value="NOTCH 2"/>
    <property type="match status" value="1"/>
</dbReference>
<evidence type="ECO:0000313" key="3">
    <source>
        <dbReference type="EMBL" id="CAF3881171.1"/>
    </source>
</evidence>
<evidence type="ECO:0000313" key="4">
    <source>
        <dbReference type="Proteomes" id="UP000663836"/>
    </source>
</evidence>
<feature type="domain" description="EGF-like" evidence="2">
    <location>
        <begin position="28"/>
        <end position="69"/>
    </location>
</feature>
<feature type="disulfide bond" evidence="1">
    <location>
        <begin position="257"/>
        <end position="266"/>
    </location>
</feature>